<sequence>MDLELSDKVAFISGSSHGIGLEIAKTLHAEGCKVVLNGRNKKNLDHVSKEIPNAITISADITDEKESDRVIAEILDKLGKLDILICNVGSGKSAEPGSEKFKDWEQSFSANLWSTTNLVESSRKHLSTTKGSIVCISSICGNEVIPGAPVTYSAAKAALNAYVKGIARPLGKMGIRINAVAPGNILFEGSVWERKISENKREVDEFIQREVSLGRL</sequence>
<dbReference type="SUPFAM" id="SSF51735">
    <property type="entry name" value="NAD(P)-binding Rossmann-fold domains"/>
    <property type="match status" value="1"/>
</dbReference>
<keyword evidence="2" id="KW-0560">Oxidoreductase</keyword>
<feature type="non-terminal residue" evidence="3">
    <location>
        <position position="216"/>
    </location>
</feature>
<proteinExistence type="inferred from homology"/>
<dbReference type="CDD" id="cd05233">
    <property type="entry name" value="SDR_c"/>
    <property type="match status" value="1"/>
</dbReference>
<dbReference type="Pfam" id="PF00106">
    <property type="entry name" value="adh_short"/>
    <property type="match status" value="1"/>
</dbReference>
<evidence type="ECO:0008006" key="4">
    <source>
        <dbReference type="Google" id="ProtNLM"/>
    </source>
</evidence>
<accession>A0A382YEF2</accession>
<gene>
    <name evidence="3" type="ORF">METZ01_LOCUS434517</name>
</gene>
<dbReference type="InterPro" id="IPR036291">
    <property type="entry name" value="NAD(P)-bd_dom_sf"/>
</dbReference>
<comment type="similarity">
    <text evidence="1">Belongs to the short-chain dehydrogenases/reductases (SDR) family.</text>
</comment>
<dbReference type="InterPro" id="IPR002347">
    <property type="entry name" value="SDR_fam"/>
</dbReference>
<dbReference type="PRINTS" id="PR00080">
    <property type="entry name" value="SDRFAMILY"/>
</dbReference>
<dbReference type="Gene3D" id="3.40.50.720">
    <property type="entry name" value="NAD(P)-binding Rossmann-like Domain"/>
    <property type="match status" value="1"/>
</dbReference>
<dbReference type="GO" id="GO:0016491">
    <property type="term" value="F:oxidoreductase activity"/>
    <property type="evidence" value="ECO:0007669"/>
    <property type="project" value="UniProtKB-KW"/>
</dbReference>
<dbReference type="PANTHER" id="PTHR43639">
    <property type="entry name" value="OXIDOREDUCTASE, SHORT-CHAIN DEHYDROGENASE/REDUCTASE FAMILY (AFU_ORTHOLOGUE AFUA_5G02870)"/>
    <property type="match status" value="1"/>
</dbReference>
<evidence type="ECO:0000313" key="3">
    <source>
        <dbReference type="EMBL" id="SVD81663.1"/>
    </source>
</evidence>
<evidence type="ECO:0000256" key="1">
    <source>
        <dbReference type="ARBA" id="ARBA00006484"/>
    </source>
</evidence>
<dbReference type="PRINTS" id="PR00081">
    <property type="entry name" value="GDHRDH"/>
</dbReference>
<dbReference type="PANTHER" id="PTHR43639:SF1">
    <property type="entry name" value="SHORT-CHAIN DEHYDROGENASE_REDUCTASE FAMILY PROTEIN"/>
    <property type="match status" value="1"/>
</dbReference>
<evidence type="ECO:0000256" key="2">
    <source>
        <dbReference type="ARBA" id="ARBA00023002"/>
    </source>
</evidence>
<protein>
    <recommendedName>
        <fullName evidence="4">Oxidoreductase</fullName>
    </recommendedName>
</protein>
<organism evidence="3">
    <name type="scientific">marine metagenome</name>
    <dbReference type="NCBI Taxonomy" id="408172"/>
    <lineage>
        <taxon>unclassified sequences</taxon>
        <taxon>metagenomes</taxon>
        <taxon>ecological metagenomes</taxon>
    </lineage>
</organism>
<name>A0A382YEF2_9ZZZZ</name>
<reference evidence="3" key="1">
    <citation type="submission" date="2018-05" db="EMBL/GenBank/DDBJ databases">
        <authorList>
            <person name="Lanie J.A."/>
            <person name="Ng W.-L."/>
            <person name="Kazmierczak K.M."/>
            <person name="Andrzejewski T.M."/>
            <person name="Davidsen T.M."/>
            <person name="Wayne K.J."/>
            <person name="Tettelin H."/>
            <person name="Glass J.I."/>
            <person name="Rusch D."/>
            <person name="Podicherti R."/>
            <person name="Tsui H.-C.T."/>
            <person name="Winkler M.E."/>
        </authorList>
    </citation>
    <scope>NUCLEOTIDE SEQUENCE</scope>
</reference>
<dbReference type="AlphaFoldDB" id="A0A382YEF2"/>
<dbReference type="EMBL" id="UINC01175177">
    <property type="protein sequence ID" value="SVD81663.1"/>
    <property type="molecule type" value="Genomic_DNA"/>
</dbReference>